<dbReference type="PROSITE" id="PS51257">
    <property type="entry name" value="PROKAR_LIPOPROTEIN"/>
    <property type="match status" value="1"/>
</dbReference>
<dbReference type="EMBL" id="CADCUQ010000241">
    <property type="protein sequence ID" value="CAA9387508.1"/>
    <property type="molecule type" value="Genomic_DNA"/>
</dbReference>
<organism evidence="2">
    <name type="scientific">uncultured Phycisphaerae bacterium</name>
    <dbReference type="NCBI Taxonomy" id="904963"/>
    <lineage>
        <taxon>Bacteria</taxon>
        <taxon>Pseudomonadati</taxon>
        <taxon>Planctomycetota</taxon>
        <taxon>Phycisphaerae</taxon>
        <taxon>environmental samples</taxon>
    </lineage>
</organism>
<feature type="compositionally biased region" description="Basic and acidic residues" evidence="1">
    <location>
        <begin position="147"/>
        <end position="156"/>
    </location>
</feature>
<feature type="compositionally biased region" description="Low complexity" evidence="1">
    <location>
        <begin position="60"/>
        <end position="73"/>
    </location>
</feature>
<protein>
    <submittedName>
        <fullName evidence="2">Uncharacterized protein</fullName>
    </submittedName>
</protein>
<proteinExistence type="predicted"/>
<name>A0A6J4NGW6_9BACT</name>
<feature type="compositionally biased region" description="Basic and acidic residues" evidence="1">
    <location>
        <begin position="42"/>
        <end position="58"/>
    </location>
</feature>
<dbReference type="AlphaFoldDB" id="A0A6J4NGW6"/>
<feature type="compositionally biased region" description="Low complexity" evidence="1">
    <location>
        <begin position="23"/>
        <end position="32"/>
    </location>
</feature>
<feature type="region of interest" description="Disordered" evidence="1">
    <location>
        <begin position="1"/>
        <end position="120"/>
    </location>
</feature>
<gene>
    <name evidence="2" type="ORF">AVDCRST_MAG64-1022</name>
</gene>
<reference evidence="2" key="1">
    <citation type="submission" date="2020-02" db="EMBL/GenBank/DDBJ databases">
        <authorList>
            <person name="Meier V. D."/>
        </authorList>
    </citation>
    <scope>NUCLEOTIDE SEQUENCE</scope>
    <source>
        <strain evidence="2">AVDCRST_MAG64</strain>
    </source>
</reference>
<feature type="region of interest" description="Disordered" evidence="1">
    <location>
        <begin position="147"/>
        <end position="172"/>
    </location>
</feature>
<accession>A0A6J4NGW6</accession>
<sequence length="172" mass="18259">MGGIRSAFTSLTNGKRGVGPYKGGPAPAGAAGCSHGWSGGAERSDEPPRNPWDVRFESIRPGGAEGAPARGAASVHPDRSAAPPGRPEHSCRSTGSAAGVAARRLRRSTRGYSLRPLPGPSRSCRRWPHLELLKMSWFVSRASRPCERHHTSEHLGHPRPLTATPLARAGRP</sequence>
<evidence type="ECO:0000256" key="1">
    <source>
        <dbReference type="SAM" id="MobiDB-lite"/>
    </source>
</evidence>
<evidence type="ECO:0000313" key="2">
    <source>
        <dbReference type="EMBL" id="CAA9387508.1"/>
    </source>
</evidence>